<name>A0A7K1U4T3_9BACT</name>
<gene>
    <name evidence="1" type="ORF">GO493_13635</name>
</gene>
<dbReference type="EMBL" id="WRXN01000005">
    <property type="protein sequence ID" value="MVT09306.1"/>
    <property type="molecule type" value="Genomic_DNA"/>
</dbReference>
<dbReference type="InterPro" id="IPR044859">
    <property type="entry name" value="Allene_oxi_cyc_Dirigent"/>
</dbReference>
<proteinExistence type="predicted"/>
<reference evidence="1 2" key="1">
    <citation type="submission" date="2019-12" db="EMBL/GenBank/DDBJ databases">
        <title>Chitinophaga sp. strain ysch24 (GDMCC 1.1355), whole genome shotgun sequence.</title>
        <authorList>
            <person name="Zhang X."/>
        </authorList>
    </citation>
    <scope>NUCLEOTIDE SEQUENCE [LARGE SCALE GENOMIC DNA]</scope>
    <source>
        <strain evidence="2">ysch24</strain>
    </source>
</reference>
<evidence type="ECO:0000313" key="1">
    <source>
        <dbReference type="EMBL" id="MVT09306.1"/>
    </source>
</evidence>
<protein>
    <recommendedName>
        <fullName evidence="3">DUF3224 domain-containing protein</fullName>
    </recommendedName>
</protein>
<comment type="caution">
    <text evidence="1">The sequence shown here is derived from an EMBL/GenBank/DDBJ whole genome shotgun (WGS) entry which is preliminary data.</text>
</comment>
<dbReference type="AlphaFoldDB" id="A0A7K1U4T3"/>
<sequence length="165" mass="18461">MRNTLIICTALIILSACGQLENSNSTVISLSYEQTDIQKQFDTLYNYQQTSMGAYKGFIEQALAICHGDKTDTITQDVFSSMYLNQQTGRYDCITTTVFQFPNGTISATGIFKLTPGDTIAPDHNFPITGGSGVFKDIKGTYTREYRNGVYHVELKYNILQQEGY</sequence>
<keyword evidence="2" id="KW-1185">Reference proteome</keyword>
<accession>A0A7K1U4T3</accession>
<dbReference type="PROSITE" id="PS51257">
    <property type="entry name" value="PROKAR_LIPOPROTEIN"/>
    <property type="match status" value="1"/>
</dbReference>
<evidence type="ECO:0008006" key="3">
    <source>
        <dbReference type="Google" id="ProtNLM"/>
    </source>
</evidence>
<dbReference type="Proteomes" id="UP000461730">
    <property type="component" value="Unassembled WGS sequence"/>
</dbReference>
<evidence type="ECO:0000313" key="2">
    <source>
        <dbReference type="Proteomes" id="UP000461730"/>
    </source>
</evidence>
<dbReference type="Gene3D" id="2.40.480.10">
    <property type="entry name" value="Allene oxide cyclase-like"/>
    <property type="match status" value="1"/>
</dbReference>
<dbReference type="RefSeq" id="WP_157306735.1">
    <property type="nucleotide sequence ID" value="NZ_WRXN01000005.1"/>
</dbReference>
<organism evidence="1 2">
    <name type="scientific">Chitinophaga tropicalis</name>
    <dbReference type="NCBI Taxonomy" id="2683588"/>
    <lineage>
        <taxon>Bacteria</taxon>
        <taxon>Pseudomonadati</taxon>
        <taxon>Bacteroidota</taxon>
        <taxon>Chitinophagia</taxon>
        <taxon>Chitinophagales</taxon>
        <taxon>Chitinophagaceae</taxon>
        <taxon>Chitinophaga</taxon>
    </lineage>
</organism>